<dbReference type="OMA" id="DEYRPFR"/>
<keyword evidence="11" id="KW-1185">Reference proteome</keyword>
<evidence type="ECO:0000313" key="10">
    <source>
        <dbReference type="EMBL" id="PKX95407.1"/>
    </source>
</evidence>
<name>A0A2I1CCQ3_ASPN1</name>
<evidence type="ECO:0000256" key="8">
    <source>
        <dbReference type="PIRSR" id="PIRSR602403-1"/>
    </source>
</evidence>
<sequence>MQSPFSATLFLIILLPLVLTIALNHLARSWFPSERRPKHISWIGRRSGLLSSFRACLGQWRYNPNLLEAGYEAFNKTGRAFLMPLISFEPIVILPQEHIKWIIDQPPTVLCPRRAAYTRMGVRYVAPGFTPAINEILHSAIKLHLNKKFDNLKAEMYDQMSWAIDRSFGIADCVSKVSLARALRYTVYHTLVPVLAGRELAKNERFVEAIISSSQWFGAASTVVGQCLPPPARGVIGWVLQKPIGYVQRRYLRYLMPIVRERLRKLQEEAEVPEDMVTWLCQVILTTRGADGAEEMFADAFNLLLGAAFTSTVLTAHHTLLDILGSSTKDDIYQTLRGEAEATLDHPAKWSDPTAILQLHYIDSTLRESLRRAPPTSMALLREVVPGDGLMLPNGQFLNKGSWLAVPSIPIHRDKQFYESPNEFKPFRFVRDGKPASCVSTSDTFLSFGHGRSACAGRHFATRILKMMVAYIVVHYDIEAIDGRPANFFMGEHAVPPDVVVSVRRRG</sequence>
<gene>
    <name evidence="10" type="ORF">P174DRAFT_449831</name>
</gene>
<feature type="signal peptide" evidence="9">
    <location>
        <begin position="1"/>
        <end position="22"/>
    </location>
</feature>
<evidence type="ECO:0000256" key="4">
    <source>
        <dbReference type="ARBA" id="ARBA00022723"/>
    </source>
</evidence>
<dbReference type="RefSeq" id="XP_024684002.1">
    <property type="nucleotide sequence ID" value="XM_024828883.1"/>
</dbReference>
<dbReference type="OrthoDB" id="1844152at2759"/>
<comment type="similarity">
    <text evidence="2">Belongs to the cytochrome P450 family.</text>
</comment>
<proteinExistence type="inferred from homology"/>
<dbReference type="InterPro" id="IPR036396">
    <property type="entry name" value="Cyt_P450_sf"/>
</dbReference>
<dbReference type="Gene3D" id="1.10.630.10">
    <property type="entry name" value="Cytochrome P450"/>
    <property type="match status" value="1"/>
</dbReference>
<evidence type="ECO:0000256" key="3">
    <source>
        <dbReference type="ARBA" id="ARBA00022617"/>
    </source>
</evidence>
<dbReference type="PANTHER" id="PTHR46206">
    <property type="entry name" value="CYTOCHROME P450"/>
    <property type="match status" value="1"/>
</dbReference>
<dbReference type="GO" id="GO:0016705">
    <property type="term" value="F:oxidoreductase activity, acting on paired donors, with incorporation or reduction of molecular oxygen"/>
    <property type="evidence" value="ECO:0007669"/>
    <property type="project" value="InterPro"/>
</dbReference>
<protein>
    <submittedName>
        <fullName evidence="10">Cytochrome P450</fullName>
    </submittedName>
</protein>
<dbReference type="GO" id="GO:0004497">
    <property type="term" value="F:monooxygenase activity"/>
    <property type="evidence" value="ECO:0007669"/>
    <property type="project" value="UniProtKB-KW"/>
</dbReference>
<dbReference type="Proteomes" id="UP000234474">
    <property type="component" value="Unassembled WGS sequence"/>
</dbReference>
<dbReference type="InterPro" id="IPR001128">
    <property type="entry name" value="Cyt_P450"/>
</dbReference>
<dbReference type="GO" id="GO:0005506">
    <property type="term" value="F:iron ion binding"/>
    <property type="evidence" value="ECO:0007669"/>
    <property type="project" value="InterPro"/>
</dbReference>
<feature type="chain" id="PRO_5014132186" evidence="9">
    <location>
        <begin position="23"/>
        <end position="507"/>
    </location>
</feature>
<evidence type="ECO:0000256" key="6">
    <source>
        <dbReference type="ARBA" id="ARBA00023004"/>
    </source>
</evidence>
<comment type="cofactor">
    <cofactor evidence="1 8">
        <name>heme</name>
        <dbReference type="ChEBI" id="CHEBI:30413"/>
    </cofactor>
</comment>
<dbReference type="PANTHER" id="PTHR46206:SF1">
    <property type="entry name" value="P450, PUTATIVE (EUROFUNG)-RELATED"/>
    <property type="match status" value="1"/>
</dbReference>
<dbReference type="VEuPathDB" id="FungiDB:P174DRAFT_449831"/>
<dbReference type="CDD" id="cd11041">
    <property type="entry name" value="CYP503A1-like"/>
    <property type="match status" value="1"/>
</dbReference>
<dbReference type="STRING" id="1392255.A0A2I1CCQ3"/>
<dbReference type="Pfam" id="PF00067">
    <property type="entry name" value="p450"/>
    <property type="match status" value="1"/>
</dbReference>
<dbReference type="AlphaFoldDB" id="A0A2I1CCQ3"/>
<keyword evidence="6 8" id="KW-0408">Iron</keyword>
<accession>A0A2I1CCQ3</accession>
<keyword evidence="4 8" id="KW-0479">Metal-binding</keyword>
<dbReference type="InterPro" id="IPR002403">
    <property type="entry name" value="Cyt_P450_E_grp-IV"/>
</dbReference>
<organism evidence="10 11">
    <name type="scientific">Aspergillus novofumigatus (strain IBT 16806)</name>
    <dbReference type="NCBI Taxonomy" id="1392255"/>
    <lineage>
        <taxon>Eukaryota</taxon>
        <taxon>Fungi</taxon>
        <taxon>Dikarya</taxon>
        <taxon>Ascomycota</taxon>
        <taxon>Pezizomycotina</taxon>
        <taxon>Eurotiomycetes</taxon>
        <taxon>Eurotiomycetidae</taxon>
        <taxon>Eurotiales</taxon>
        <taxon>Aspergillaceae</taxon>
        <taxon>Aspergillus</taxon>
        <taxon>Aspergillus subgen. Fumigati</taxon>
    </lineage>
</organism>
<evidence type="ECO:0000256" key="9">
    <source>
        <dbReference type="SAM" id="SignalP"/>
    </source>
</evidence>
<keyword evidence="7" id="KW-0503">Monooxygenase</keyword>
<evidence type="ECO:0000313" key="11">
    <source>
        <dbReference type="Proteomes" id="UP000234474"/>
    </source>
</evidence>
<dbReference type="GO" id="GO:0019748">
    <property type="term" value="P:secondary metabolic process"/>
    <property type="evidence" value="ECO:0007669"/>
    <property type="project" value="UniProtKB-ARBA"/>
</dbReference>
<dbReference type="SUPFAM" id="SSF48264">
    <property type="entry name" value="Cytochrome P450"/>
    <property type="match status" value="1"/>
</dbReference>
<dbReference type="GO" id="GO:0020037">
    <property type="term" value="F:heme binding"/>
    <property type="evidence" value="ECO:0007669"/>
    <property type="project" value="InterPro"/>
</dbReference>
<dbReference type="EMBL" id="MSZS01000003">
    <property type="protein sequence ID" value="PKX95407.1"/>
    <property type="molecule type" value="Genomic_DNA"/>
</dbReference>
<evidence type="ECO:0000256" key="1">
    <source>
        <dbReference type="ARBA" id="ARBA00001971"/>
    </source>
</evidence>
<keyword evidence="9" id="KW-0732">Signal</keyword>
<feature type="binding site" description="axial binding residue" evidence="8">
    <location>
        <position position="455"/>
    </location>
    <ligand>
        <name>heme</name>
        <dbReference type="ChEBI" id="CHEBI:30413"/>
    </ligand>
    <ligandPart>
        <name>Fe</name>
        <dbReference type="ChEBI" id="CHEBI:18248"/>
    </ligandPart>
</feature>
<dbReference type="PRINTS" id="PR00465">
    <property type="entry name" value="EP450IV"/>
</dbReference>
<dbReference type="GeneID" id="36536209"/>
<reference evidence="11" key="1">
    <citation type="journal article" date="2018" name="Proc. Natl. Acad. Sci. U.S.A.">
        <title>Linking secondary metabolites to gene clusters through genome sequencing of six diverse Aspergillus species.</title>
        <authorList>
            <person name="Kaerboelling I."/>
            <person name="Vesth T.C."/>
            <person name="Frisvad J.C."/>
            <person name="Nybo J.L."/>
            <person name="Theobald S."/>
            <person name="Kuo A."/>
            <person name="Bowyer P."/>
            <person name="Matsuda Y."/>
            <person name="Mondo S."/>
            <person name="Lyhne E.K."/>
            <person name="Kogle M.E."/>
            <person name="Clum A."/>
            <person name="Lipzen A."/>
            <person name="Salamov A."/>
            <person name="Ngan C.Y."/>
            <person name="Daum C."/>
            <person name="Chiniquy J."/>
            <person name="Barry K."/>
            <person name="LaButti K."/>
            <person name="Haridas S."/>
            <person name="Simmons B.A."/>
            <person name="Magnuson J.K."/>
            <person name="Mortensen U.H."/>
            <person name="Larsen T.O."/>
            <person name="Grigoriev I.V."/>
            <person name="Baker S.E."/>
            <person name="Andersen M.R."/>
        </authorList>
    </citation>
    <scope>NUCLEOTIDE SEQUENCE [LARGE SCALE GENOMIC DNA]</scope>
    <source>
        <strain evidence="11">IBT 16806</strain>
    </source>
</reference>
<keyword evidence="5" id="KW-0560">Oxidoreductase</keyword>
<evidence type="ECO:0000256" key="7">
    <source>
        <dbReference type="ARBA" id="ARBA00023033"/>
    </source>
</evidence>
<comment type="caution">
    <text evidence="10">The sequence shown here is derived from an EMBL/GenBank/DDBJ whole genome shotgun (WGS) entry which is preliminary data.</text>
</comment>
<evidence type="ECO:0000256" key="5">
    <source>
        <dbReference type="ARBA" id="ARBA00023002"/>
    </source>
</evidence>
<evidence type="ECO:0000256" key="2">
    <source>
        <dbReference type="ARBA" id="ARBA00010617"/>
    </source>
</evidence>
<keyword evidence="3 8" id="KW-0349">Heme</keyword>